<dbReference type="Ensembl" id="ENSBIXT00005034386.1">
    <property type="protein sequence ID" value="ENSBIXP00005020852.1"/>
    <property type="gene ID" value="ENSBIXG00005005559.1"/>
</dbReference>
<reference evidence="1" key="2">
    <citation type="submission" date="2025-05" db="UniProtKB">
        <authorList>
            <consortium name="Ensembl"/>
        </authorList>
    </citation>
    <scope>IDENTIFICATION</scope>
</reference>
<protein>
    <submittedName>
        <fullName evidence="1">Uncharacterized protein</fullName>
    </submittedName>
</protein>
<dbReference type="Ensembl" id="ENSBIXT00000048997.1">
    <property type="protein sequence ID" value="ENSBIXP00000039249.1"/>
    <property type="gene ID" value="ENSBIXG00000004554.1"/>
</dbReference>
<evidence type="ECO:0000313" key="3">
    <source>
        <dbReference type="Proteomes" id="UP000429181"/>
    </source>
</evidence>
<sequence length="22" mass="2594">MVYNTNRFYFGSGTKLRVKPSK</sequence>
<dbReference type="Proteomes" id="UP000429181">
    <property type="component" value="Chromosome 10"/>
</dbReference>
<dbReference type="Proteomes" id="UP000314981">
    <property type="component" value="Chromosome 10"/>
</dbReference>
<evidence type="ECO:0000313" key="1">
    <source>
        <dbReference type="Ensembl" id="ENSBIXP00000039249.1"/>
    </source>
</evidence>
<accession>A0A4W2ER46</accession>
<organism evidence="1 2">
    <name type="scientific">Bos indicus x Bos taurus</name>
    <name type="common">Hybrid cattle</name>
    <dbReference type="NCBI Taxonomy" id="30522"/>
    <lineage>
        <taxon>Eukaryota</taxon>
        <taxon>Metazoa</taxon>
        <taxon>Chordata</taxon>
        <taxon>Craniata</taxon>
        <taxon>Vertebrata</taxon>
        <taxon>Euteleostomi</taxon>
        <taxon>Mammalia</taxon>
        <taxon>Eutheria</taxon>
        <taxon>Laurasiatheria</taxon>
        <taxon>Artiodactyla</taxon>
        <taxon>Ruminantia</taxon>
        <taxon>Pecora</taxon>
        <taxon>Bovidae</taxon>
        <taxon>Bovinae</taxon>
        <taxon>Bos</taxon>
    </lineage>
</organism>
<dbReference type="GeneTree" id="ENSGT01110000271337"/>
<reference evidence="2 3" key="1">
    <citation type="submission" date="2018-11" db="EMBL/GenBank/DDBJ databases">
        <title>Haplotype-resolved cattle genomes.</title>
        <authorList>
            <person name="Low W.Y."/>
            <person name="Tearle R."/>
            <person name="Bickhart D.M."/>
            <person name="Rosen B.D."/>
            <person name="Koren S."/>
            <person name="Rhie A."/>
            <person name="Hiendleder S."/>
            <person name="Phillippy A.M."/>
            <person name="Smith T.P.L."/>
            <person name="Williams J.L."/>
        </authorList>
    </citation>
    <scope>NUCLEOTIDE SEQUENCE [LARGE SCALE GENOMIC DNA]</scope>
</reference>
<evidence type="ECO:0000313" key="2">
    <source>
        <dbReference type="Proteomes" id="UP000314981"/>
    </source>
</evidence>
<keyword evidence="2" id="KW-1185">Reference proteome</keyword>
<proteinExistence type="predicted"/>
<name>A0A4W2ER46_BOBOX</name>
<dbReference type="AlphaFoldDB" id="A0A4W2ER46"/>